<dbReference type="EMBL" id="QQAV01000005">
    <property type="protein sequence ID" value="RDI24176.1"/>
    <property type="molecule type" value="Genomic_DNA"/>
</dbReference>
<keyword evidence="1" id="KW-1133">Transmembrane helix</keyword>
<comment type="caution">
    <text evidence="2">The sequence shown here is derived from an EMBL/GenBank/DDBJ whole genome shotgun (WGS) entry which is preliminary data.</text>
</comment>
<accession>A0A370FDQ6</accession>
<keyword evidence="1" id="KW-0472">Membrane</keyword>
<dbReference type="RefSeq" id="WP_017760778.1">
    <property type="nucleotide sequence ID" value="NZ_QQAV01000005.1"/>
</dbReference>
<evidence type="ECO:0000313" key="3">
    <source>
        <dbReference type="Proteomes" id="UP000255265"/>
    </source>
</evidence>
<keyword evidence="1" id="KW-0812">Transmembrane</keyword>
<gene>
    <name evidence="2" type="ORF">DFR41_10591</name>
</gene>
<feature type="transmembrane region" description="Helical" evidence="1">
    <location>
        <begin position="32"/>
        <end position="53"/>
    </location>
</feature>
<dbReference type="AlphaFoldDB" id="A0A370FDQ6"/>
<reference evidence="2 3" key="1">
    <citation type="submission" date="2018-07" db="EMBL/GenBank/DDBJ databases">
        <title>Genomic Encyclopedia of Type Strains, Phase IV (KMG-IV): sequencing the most valuable type-strain genomes for metagenomic binning, comparative biology and taxonomic classification.</title>
        <authorList>
            <person name="Goeker M."/>
        </authorList>
    </citation>
    <scope>NUCLEOTIDE SEQUENCE [LARGE SCALE GENOMIC DNA]</scope>
    <source>
        <strain evidence="2 3">DSM 21352</strain>
    </source>
</reference>
<name>A0A370FDQ6_9BURK</name>
<keyword evidence="3" id="KW-1185">Reference proteome</keyword>
<protein>
    <submittedName>
        <fullName evidence="2">Uncharacterized protein</fullName>
    </submittedName>
</protein>
<proteinExistence type="predicted"/>
<organism evidence="2 3">
    <name type="scientific">Pseudacidovorax intermedius</name>
    <dbReference type="NCBI Taxonomy" id="433924"/>
    <lineage>
        <taxon>Bacteria</taxon>
        <taxon>Pseudomonadati</taxon>
        <taxon>Pseudomonadota</taxon>
        <taxon>Betaproteobacteria</taxon>
        <taxon>Burkholderiales</taxon>
        <taxon>Comamonadaceae</taxon>
        <taxon>Pseudacidovorax</taxon>
    </lineage>
</organism>
<sequence>MPSSASPQTAILNVSTRPFSISAKVEVTPGGMLAIAALVTGILLSTAVIVRVAKS</sequence>
<evidence type="ECO:0000313" key="2">
    <source>
        <dbReference type="EMBL" id="RDI24176.1"/>
    </source>
</evidence>
<evidence type="ECO:0000256" key="1">
    <source>
        <dbReference type="SAM" id="Phobius"/>
    </source>
</evidence>
<dbReference type="Proteomes" id="UP000255265">
    <property type="component" value="Unassembled WGS sequence"/>
</dbReference>